<reference evidence="1 2" key="1">
    <citation type="submission" date="2024-01" db="EMBL/GenBank/DDBJ databases">
        <title>The genomes of 5 underutilized Papilionoideae crops provide insights into root nodulation and disease resistance.</title>
        <authorList>
            <person name="Yuan L."/>
        </authorList>
    </citation>
    <scope>NUCLEOTIDE SEQUENCE [LARGE SCALE GENOMIC DNA]</scope>
    <source>
        <strain evidence="1">LY-2023</strain>
        <tissue evidence="1">Leaf</tissue>
    </source>
</reference>
<proteinExistence type="predicted"/>
<dbReference type="AlphaFoldDB" id="A0AAN9I6M8"/>
<dbReference type="Proteomes" id="UP001359559">
    <property type="component" value="Unassembled WGS sequence"/>
</dbReference>
<name>A0AAN9I6M8_CLITE</name>
<gene>
    <name evidence="1" type="ORF">RJT34_29712</name>
</gene>
<protein>
    <submittedName>
        <fullName evidence="1">Uncharacterized protein</fullName>
    </submittedName>
</protein>
<sequence length="86" mass="10193">MFSSVYTPSFHLNSNDEWLNQSICLDFIVIMVIRFIRGSWGGDLATCSFRKLTNSFKYCISNLYNFNCEMLWTTHDHTSNKFKKYN</sequence>
<evidence type="ECO:0000313" key="1">
    <source>
        <dbReference type="EMBL" id="KAK7262151.1"/>
    </source>
</evidence>
<comment type="caution">
    <text evidence="1">The sequence shown here is derived from an EMBL/GenBank/DDBJ whole genome shotgun (WGS) entry which is preliminary data.</text>
</comment>
<accession>A0AAN9I6M8</accession>
<organism evidence="1 2">
    <name type="scientific">Clitoria ternatea</name>
    <name type="common">Butterfly pea</name>
    <dbReference type="NCBI Taxonomy" id="43366"/>
    <lineage>
        <taxon>Eukaryota</taxon>
        <taxon>Viridiplantae</taxon>
        <taxon>Streptophyta</taxon>
        <taxon>Embryophyta</taxon>
        <taxon>Tracheophyta</taxon>
        <taxon>Spermatophyta</taxon>
        <taxon>Magnoliopsida</taxon>
        <taxon>eudicotyledons</taxon>
        <taxon>Gunneridae</taxon>
        <taxon>Pentapetalae</taxon>
        <taxon>rosids</taxon>
        <taxon>fabids</taxon>
        <taxon>Fabales</taxon>
        <taxon>Fabaceae</taxon>
        <taxon>Papilionoideae</taxon>
        <taxon>50 kb inversion clade</taxon>
        <taxon>NPAAA clade</taxon>
        <taxon>indigoferoid/millettioid clade</taxon>
        <taxon>Phaseoleae</taxon>
        <taxon>Clitoria</taxon>
    </lineage>
</organism>
<dbReference type="EMBL" id="JAYKXN010000008">
    <property type="protein sequence ID" value="KAK7262151.1"/>
    <property type="molecule type" value="Genomic_DNA"/>
</dbReference>
<keyword evidence="2" id="KW-1185">Reference proteome</keyword>
<evidence type="ECO:0000313" key="2">
    <source>
        <dbReference type="Proteomes" id="UP001359559"/>
    </source>
</evidence>